<protein>
    <submittedName>
        <fullName evidence="2">Uncharacterized protein</fullName>
    </submittedName>
</protein>
<keyword evidence="3" id="KW-1185">Reference proteome</keyword>
<evidence type="ECO:0000256" key="1">
    <source>
        <dbReference type="SAM" id="MobiDB-lite"/>
    </source>
</evidence>
<evidence type="ECO:0000313" key="3">
    <source>
        <dbReference type="Proteomes" id="UP001295423"/>
    </source>
</evidence>
<dbReference type="Proteomes" id="UP001295423">
    <property type="component" value="Unassembled WGS sequence"/>
</dbReference>
<name>A0AAD2CPQ3_9STRA</name>
<dbReference type="AlphaFoldDB" id="A0AAD2CPQ3"/>
<sequence length="326" mass="35543">MSNSNDSEGSSRMNNIQASATQFWSSMTNLRSSEVEKEEAGVQSTAESVLRVMFGACTTGSRDAGEPDFDSMTPSQFKKHISSSSDGNSPEMLYPKDVSQAVEHLQEKQSSSRRSSSSSMKIPGLFPMSSPSKTTTTTTTKIQSTNGPVFENVIPENATFDDGISAISAHTLEDMALAYSAMDGISRIRSDLTQDPNLKVEESWKQTVVRNGGTLAPHSLSREGRSTNTRHSCQTKSTASTQSEEFVSVFRRNEQDYWNELVKEDDVLRTPQMKPTDFLKLAQDGTITTVPSSTCSGSPTFRNTRSGDDGLLDTLVLPPGTDFAEI</sequence>
<feature type="compositionally biased region" description="Polar residues" evidence="1">
    <location>
        <begin position="226"/>
        <end position="240"/>
    </location>
</feature>
<gene>
    <name evidence="2" type="ORF">CYCCA115_LOCUS5089</name>
</gene>
<dbReference type="EMBL" id="CAKOGP040000557">
    <property type="protein sequence ID" value="CAJ1936233.1"/>
    <property type="molecule type" value="Genomic_DNA"/>
</dbReference>
<feature type="compositionally biased region" description="Polar residues" evidence="1">
    <location>
        <begin position="72"/>
        <end position="88"/>
    </location>
</feature>
<evidence type="ECO:0000313" key="2">
    <source>
        <dbReference type="EMBL" id="CAJ1936233.1"/>
    </source>
</evidence>
<feature type="region of interest" description="Disordered" evidence="1">
    <location>
        <begin position="59"/>
        <end position="143"/>
    </location>
</feature>
<feature type="region of interest" description="Disordered" evidence="1">
    <location>
        <begin position="214"/>
        <end position="240"/>
    </location>
</feature>
<organism evidence="2 3">
    <name type="scientific">Cylindrotheca closterium</name>
    <dbReference type="NCBI Taxonomy" id="2856"/>
    <lineage>
        <taxon>Eukaryota</taxon>
        <taxon>Sar</taxon>
        <taxon>Stramenopiles</taxon>
        <taxon>Ochrophyta</taxon>
        <taxon>Bacillariophyta</taxon>
        <taxon>Bacillariophyceae</taxon>
        <taxon>Bacillariophycidae</taxon>
        <taxon>Bacillariales</taxon>
        <taxon>Bacillariaceae</taxon>
        <taxon>Cylindrotheca</taxon>
    </lineage>
</organism>
<accession>A0AAD2CPQ3</accession>
<reference evidence="2" key="1">
    <citation type="submission" date="2023-08" db="EMBL/GenBank/DDBJ databases">
        <authorList>
            <person name="Audoor S."/>
            <person name="Bilcke G."/>
        </authorList>
    </citation>
    <scope>NUCLEOTIDE SEQUENCE</scope>
</reference>
<proteinExistence type="predicted"/>
<comment type="caution">
    <text evidence="2">The sequence shown here is derived from an EMBL/GenBank/DDBJ whole genome shotgun (WGS) entry which is preliminary data.</text>
</comment>